<name>A0A917QWW7_9ACTN</name>
<dbReference type="Gene3D" id="3.40.50.1820">
    <property type="entry name" value="alpha/beta hydrolase"/>
    <property type="match status" value="1"/>
</dbReference>
<feature type="domain" description="AB hydrolase-1" evidence="1">
    <location>
        <begin position="56"/>
        <end position="274"/>
    </location>
</feature>
<gene>
    <name evidence="2" type="ORF">GCM10007964_13970</name>
</gene>
<evidence type="ECO:0000313" key="3">
    <source>
        <dbReference type="Proteomes" id="UP000645217"/>
    </source>
</evidence>
<dbReference type="EMBL" id="BMNT01000006">
    <property type="protein sequence ID" value="GGK72386.1"/>
    <property type="molecule type" value="Genomic_DNA"/>
</dbReference>
<dbReference type="SUPFAM" id="SSF53474">
    <property type="entry name" value="alpha/beta-Hydrolases"/>
    <property type="match status" value="1"/>
</dbReference>
<dbReference type="RefSeq" id="WP_189162110.1">
    <property type="nucleotide sequence ID" value="NZ_BMNT01000006.1"/>
</dbReference>
<evidence type="ECO:0000259" key="1">
    <source>
        <dbReference type="Pfam" id="PF00561"/>
    </source>
</evidence>
<dbReference type="InterPro" id="IPR050266">
    <property type="entry name" value="AB_hydrolase_sf"/>
</dbReference>
<dbReference type="AlphaFoldDB" id="A0A917QWW7"/>
<dbReference type="PANTHER" id="PTHR43798">
    <property type="entry name" value="MONOACYLGLYCEROL LIPASE"/>
    <property type="match status" value="1"/>
</dbReference>
<reference evidence="2" key="1">
    <citation type="journal article" date="2014" name="Int. J. Syst. Evol. Microbiol.">
        <title>Complete genome sequence of Corynebacterium casei LMG S-19264T (=DSM 44701T), isolated from a smear-ripened cheese.</title>
        <authorList>
            <consortium name="US DOE Joint Genome Institute (JGI-PGF)"/>
            <person name="Walter F."/>
            <person name="Albersmeier A."/>
            <person name="Kalinowski J."/>
            <person name="Ruckert C."/>
        </authorList>
    </citation>
    <scope>NUCLEOTIDE SEQUENCE</scope>
    <source>
        <strain evidence="2">JCM 13064</strain>
    </source>
</reference>
<proteinExistence type="predicted"/>
<keyword evidence="3" id="KW-1185">Reference proteome</keyword>
<dbReference type="PANTHER" id="PTHR43798:SF5">
    <property type="entry name" value="MONOACYLGLYCEROL LIPASE ABHD6"/>
    <property type="match status" value="1"/>
</dbReference>
<dbReference type="InterPro" id="IPR000073">
    <property type="entry name" value="AB_hydrolase_1"/>
</dbReference>
<dbReference type="GO" id="GO:0046464">
    <property type="term" value="P:acylglycerol catabolic process"/>
    <property type="evidence" value="ECO:0007669"/>
    <property type="project" value="TreeGrafter"/>
</dbReference>
<evidence type="ECO:0000313" key="2">
    <source>
        <dbReference type="EMBL" id="GGK72386.1"/>
    </source>
</evidence>
<dbReference type="Pfam" id="PF00561">
    <property type="entry name" value="Abhydrolase_1"/>
    <property type="match status" value="1"/>
</dbReference>
<sequence length="295" mass="31119">MPRARVGRFVTPAAEAEFIRIYQEGLTALPPPTETRDVPTPFGRVRVHRFGEAGGPPLVLLHGRAATGIMWLPNLAAFAEHHTVYALDLLGEGGLSVQTAPITGPGDQAAWVTAVLDGIGVHTCHLVGVSIGGWLACNQAIRTPARVASLTLLDPAATLGRVPVGVVLRTIPAALPFTAAWGLPAFLRWVNGGDPVPHDDPVARVIIAGLRHYRTALPPPAYPADDDLRSITAPTLAVVAGRSVIHDPRKAYERAKALIPHVQPELWPHATHSIAGQCATEVNARVLAFVGSAGA</sequence>
<organism evidence="2 3">
    <name type="scientific">Sphaerisporangium melleum</name>
    <dbReference type="NCBI Taxonomy" id="321316"/>
    <lineage>
        <taxon>Bacteria</taxon>
        <taxon>Bacillati</taxon>
        <taxon>Actinomycetota</taxon>
        <taxon>Actinomycetes</taxon>
        <taxon>Streptosporangiales</taxon>
        <taxon>Streptosporangiaceae</taxon>
        <taxon>Sphaerisporangium</taxon>
    </lineage>
</organism>
<protein>
    <submittedName>
        <fullName evidence="2">Carboxylesterase</fullName>
    </submittedName>
</protein>
<reference evidence="2" key="2">
    <citation type="submission" date="2020-09" db="EMBL/GenBank/DDBJ databases">
        <authorList>
            <person name="Sun Q."/>
            <person name="Ohkuma M."/>
        </authorList>
    </citation>
    <scope>NUCLEOTIDE SEQUENCE</scope>
    <source>
        <strain evidence="2">JCM 13064</strain>
    </source>
</reference>
<dbReference type="InterPro" id="IPR029058">
    <property type="entry name" value="AB_hydrolase_fold"/>
</dbReference>
<dbReference type="GO" id="GO:0016020">
    <property type="term" value="C:membrane"/>
    <property type="evidence" value="ECO:0007669"/>
    <property type="project" value="TreeGrafter"/>
</dbReference>
<dbReference type="Proteomes" id="UP000645217">
    <property type="component" value="Unassembled WGS sequence"/>
</dbReference>
<accession>A0A917QWW7</accession>
<comment type="caution">
    <text evidence="2">The sequence shown here is derived from an EMBL/GenBank/DDBJ whole genome shotgun (WGS) entry which is preliminary data.</text>
</comment>
<dbReference type="GO" id="GO:0047372">
    <property type="term" value="F:monoacylglycerol lipase activity"/>
    <property type="evidence" value="ECO:0007669"/>
    <property type="project" value="TreeGrafter"/>
</dbReference>